<accession>A0ABP0LE53</accession>
<protein>
    <recommendedName>
        <fullName evidence="5">Secreted protein</fullName>
    </recommendedName>
</protein>
<keyword evidence="4" id="KW-1185">Reference proteome</keyword>
<evidence type="ECO:0000313" key="3">
    <source>
        <dbReference type="EMBL" id="CAK9037453.1"/>
    </source>
</evidence>
<evidence type="ECO:0000256" key="2">
    <source>
        <dbReference type="SAM" id="SignalP"/>
    </source>
</evidence>
<organism evidence="3 4">
    <name type="scientific">Durusdinium trenchii</name>
    <dbReference type="NCBI Taxonomy" id="1381693"/>
    <lineage>
        <taxon>Eukaryota</taxon>
        <taxon>Sar</taxon>
        <taxon>Alveolata</taxon>
        <taxon>Dinophyceae</taxon>
        <taxon>Suessiales</taxon>
        <taxon>Symbiodiniaceae</taxon>
        <taxon>Durusdinium</taxon>
    </lineage>
</organism>
<comment type="caution">
    <text evidence="3">The sequence shown here is derived from an EMBL/GenBank/DDBJ whole genome shotgun (WGS) entry which is preliminary data.</text>
</comment>
<sequence length="184" mass="19401">MFRLAGGLRWFEGFIVFHFVSCAGALVEETSSGTLVSWKIQIGGFAAPPSPASAAWDRADAASSRGSAPPRRADAMRPGGLVLSILLALLVAHRTFVPGAAPSTPTQRTSTQLTRPPHGASTTARAEGGGPERPPGNMAGLMMLVTKHCPSARNRNGSRSPRWCHSLPGFLCGCWDFDLHLPSG</sequence>
<keyword evidence="2" id="KW-0732">Signal</keyword>
<feature type="compositionally biased region" description="Low complexity" evidence="1">
    <location>
        <begin position="53"/>
        <end position="70"/>
    </location>
</feature>
<name>A0ABP0LE53_9DINO</name>
<evidence type="ECO:0000313" key="4">
    <source>
        <dbReference type="Proteomes" id="UP001642484"/>
    </source>
</evidence>
<reference evidence="3 4" key="1">
    <citation type="submission" date="2024-02" db="EMBL/GenBank/DDBJ databases">
        <authorList>
            <person name="Chen Y."/>
            <person name="Shah S."/>
            <person name="Dougan E. K."/>
            <person name="Thang M."/>
            <person name="Chan C."/>
        </authorList>
    </citation>
    <scope>NUCLEOTIDE SEQUENCE [LARGE SCALE GENOMIC DNA]</scope>
</reference>
<feature type="signal peptide" evidence="2">
    <location>
        <begin position="1"/>
        <end position="25"/>
    </location>
</feature>
<feature type="compositionally biased region" description="Polar residues" evidence="1">
    <location>
        <begin position="103"/>
        <end position="114"/>
    </location>
</feature>
<feature type="chain" id="PRO_5047278447" description="Secreted protein" evidence="2">
    <location>
        <begin position="26"/>
        <end position="184"/>
    </location>
</feature>
<feature type="region of interest" description="Disordered" evidence="1">
    <location>
        <begin position="53"/>
        <end position="73"/>
    </location>
</feature>
<dbReference type="Proteomes" id="UP001642484">
    <property type="component" value="Unassembled WGS sequence"/>
</dbReference>
<evidence type="ECO:0000256" key="1">
    <source>
        <dbReference type="SAM" id="MobiDB-lite"/>
    </source>
</evidence>
<evidence type="ECO:0008006" key="5">
    <source>
        <dbReference type="Google" id="ProtNLM"/>
    </source>
</evidence>
<dbReference type="EMBL" id="CAXAMN010012180">
    <property type="protein sequence ID" value="CAK9037453.1"/>
    <property type="molecule type" value="Genomic_DNA"/>
</dbReference>
<feature type="region of interest" description="Disordered" evidence="1">
    <location>
        <begin position="100"/>
        <end position="138"/>
    </location>
</feature>
<gene>
    <name evidence="3" type="ORF">CCMP2556_LOCUS20677</name>
</gene>
<proteinExistence type="predicted"/>